<evidence type="ECO:0000256" key="3">
    <source>
        <dbReference type="PIRNR" id="PIRNR036492"/>
    </source>
</evidence>
<dbReference type="PANTHER" id="PTHR43570:SF16">
    <property type="entry name" value="ALDEHYDE DEHYDROGENASE TYPE III, ISOFORM Q"/>
    <property type="match status" value="1"/>
</dbReference>
<evidence type="ECO:0000256" key="2">
    <source>
        <dbReference type="ARBA" id="ARBA00023002"/>
    </source>
</evidence>
<dbReference type="InterPro" id="IPR029510">
    <property type="entry name" value="Ald_DH_CS_GLU"/>
</dbReference>
<dbReference type="InterPro" id="IPR015590">
    <property type="entry name" value="Aldehyde_DH_dom"/>
</dbReference>
<reference evidence="8 9" key="1">
    <citation type="submission" date="2016-03" db="EMBL/GenBank/DDBJ databases">
        <title>Whole genome sequencing of Grifola frondosa 9006-11.</title>
        <authorList>
            <person name="Min B."/>
            <person name="Park H."/>
            <person name="Kim J.-G."/>
            <person name="Cho H."/>
            <person name="Oh Y.-L."/>
            <person name="Kong W.-S."/>
            <person name="Choi I.-G."/>
        </authorList>
    </citation>
    <scope>NUCLEOTIDE SEQUENCE [LARGE SCALE GENOMIC DNA]</scope>
    <source>
        <strain evidence="8 9">9006-11</strain>
    </source>
</reference>
<keyword evidence="9" id="KW-1185">Reference proteome</keyword>
<accession>A0A1C7ML68</accession>
<dbReference type="STRING" id="5627.A0A1C7ML68"/>
<feature type="active site" evidence="4">
    <location>
        <position position="240"/>
    </location>
</feature>
<dbReference type="GO" id="GO:0006081">
    <property type="term" value="P:aldehyde metabolic process"/>
    <property type="evidence" value="ECO:0007669"/>
    <property type="project" value="InterPro"/>
</dbReference>
<dbReference type="Gene3D" id="3.40.605.10">
    <property type="entry name" value="Aldehyde Dehydrogenase, Chain A, domain 1"/>
    <property type="match status" value="2"/>
</dbReference>
<evidence type="ECO:0000313" key="8">
    <source>
        <dbReference type="EMBL" id="OBZ77611.1"/>
    </source>
</evidence>
<comment type="caution">
    <text evidence="8">The sequence shown here is derived from an EMBL/GenBank/DDBJ whole genome shotgun (WGS) entry which is preliminary data.</text>
</comment>
<organism evidence="8 9">
    <name type="scientific">Grifola frondosa</name>
    <name type="common">Maitake</name>
    <name type="synonym">Polyporus frondosus</name>
    <dbReference type="NCBI Taxonomy" id="5627"/>
    <lineage>
        <taxon>Eukaryota</taxon>
        <taxon>Fungi</taxon>
        <taxon>Dikarya</taxon>
        <taxon>Basidiomycota</taxon>
        <taxon>Agaricomycotina</taxon>
        <taxon>Agaricomycetes</taxon>
        <taxon>Polyporales</taxon>
        <taxon>Grifolaceae</taxon>
        <taxon>Grifola</taxon>
    </lineage>
</organism>
<feature type="active site" evidence="4 5">
    <location>
        <position position="205"/>
    </location>
</feature>
<dbReference type="AlphaFoldDB" id="A0A1C7ML68"/>
<dbReference type="PROSITE" id="PS00687">
    <property type="entry name" value="ALDEHYDE_DEHYDR_GLU"/>
    <property type="match status" value="1"/>
</dbReference>
<name>A0A1C7ML68_GRIFR</name>
<evidence type="ECO:0000256" key="5">
    <source>
        <dbReference type="PROSITE-ProRule" id="PRU10007"/>
    </source>
</evidence>
<dbReference type="InterPro" id="IPR016162">
    <property type="entry name" value="Ald_DH_N"/>
</dbReference>
<evidence type="ECO:0000259" key="7">
    <source>
        <dbReference type="Pfam" id="PF00171"/>
    </source>
</evidence>
<dbReference type="OMA" id="RYLYLYC"/>
<keyword evidence="2 3" id="KW-0560">Oxidoreductase</keyword>
<dbReference type="Gene3D" id="3.40.309.10">
    <property type="entry name" value="Aldehyde Dehydrogenase, Chain A, domain 2"/>
    <property type="match status" value="1"/>
</dbReference>
<dbReference type="Pfam" id="PF00171">
    <property type="entry name" value="Aldedh"/>
    <property type="match status" value="2"/>
</dbReference>
<dbReference type="SUPFAM" id="SSF53720">
    <property type="entry name" value="ALDH-like"/>
    <property type="match status" value="1"/>
</dbReference>
<evidence type="ECO:0000256" key="1">
    <source>
        <dbReference type="ARBA" id="ARBA00009986"/>
    </source>
</evidence>
<gene>
    <name evidence="8" type="primary">ALDH3B1</name>
    <name evidence="8" type="ORF">A0H81_02662</name>
</gene>
<sequence length="463" mass="50807">MCASADTVSFSVLRPEPLEHPGSHAYTIRAIAHGYPLTYTPVTEIDSIHARLLKTFQSGKTRPLAYRRHQLLQLARLARDNAPALEAALFADLNKPRFESTLHEVTVITNNALGAAEHLEEWAKPEKPEVAAWRSTWDTTAYKCPKGLALIIAPWNYPFVLVMNPFVGAIAAGCTWAHILFTGSITVGRIVAAAAAKFVTPMTLELGGKSPVIIDPDFDDLDLAAKRILHGRLQNSGQLCVSPDYVLVPRQKVDAFVASLRKAHDTFLPDGPFHENAQLSKIINRSHHARLLGLLERTKGEIVLGGQHDGDRRLAPTVVKNVQLDDALMENEIFGPIIPLIAVDDVDHAISIVRQRPIPLALYAFTNSEEVKNKLVEQTESGALALNDTWTQTATSEIPFGGQGDSGYGGYYSKASFDTFTHIRAYTNVPPGDEPHMLGRYHPYTPESLEANLAVVMPKIPDA</sequence>
<proteinExistence type="inferred from homology"/>
<dbReference type="InterPro" id="IPR016161">
    <property type="entry name" value="Ald_DH/histidinol_DH"/>
</dbReference>
<dbReference type="PIRSF" id="PIRSF036492">
    <property type="entry name" value="ALDH"/>
    <property type="match status" value="1"/>
</dbReference>
<dbReference type="GO" id="GO:0004029">
    <property type="term" value="F:aldehyde dehydrogenase (NAD+) activity"/>
    <property type="evidence" value="ECO:0007669"/>
    <property type="project" value="TreeGrafter"/>
</dbReference>
<protein>
    <recommendedName>
        <fullName evidence="3">Aldehyde dehydrogenase</fullName>
    </recommendedName>
</protein>
<evidence type="ECO:0000256" key="4">
    <source>
        <dbReference type="PIRSR" id="PIRSR036492-1"/>
    </source>
</evidence>
<dbReference type="GO" id="GO:0005737">
    <property type="term" value="C:cytoplasm"/>
    <property type="evidence" value="ECO:0007669"/>
    <property type="project" value="TreeGrafter"/>
</dbReference>
<evidence type="ECO:0000256" key="6">
    <source>
        <dbReference type="RuleBase" id="RU003345"/>
    </source>
</evidence>
<dbReference type="InterPro" id="IPR016163">
    <property type="entry name" value="Ald_DH_C"/>
</dbReference>
<dbReference type="EMBL" id="LUGG01000002">
    <property type="protein sequence ID" value="OBZ77611.1"/>
    <property type="molecule type" value="Genomic_DNA"/>
</dbReference>
<dbReference type="PANTHER" id="PTHR43570">
    <property type="entry name" value="ALDEHYDE DEHYDROGENASE"/>
    <property type="match status" value="1"/>
</dbReference>
<dbReference type="OrthoDB" id="440325at2759"/>
<evidence type="ECO:0000313" key="9">
    <source>
        <dbReference type="Proteomes" id="UP000092993"/>
    </source>
</evidence>
<dbReference type="Proteomes" id="UP000092993">
    <property type="component" value="Unassembled WGS sequence"/>
</dbReference>
<feature type="domain" description="Aldehyde dehydrogenase" evidence="7">
    <location>
        <begin position="177"/>
        <end position="424"/>
    </location>
</feature>
<dbReference type="InterPro" id="IPR012394">
    <property type="entry name" value="Aldehyde_DH_NAD(P)"/>
</dbReference>
<feature type="domain" description="Aldehyde dehydrogenase" evidence="7">
    <location>
        <begin position="44"/>
        <end position="175"/>
    </location>
</feature>
<comment type="similarity">
    <text evidence="1 3 6">Belongs to the aldehyde dehydrogenase family.</text>
</comment>